<gene>
    <name evidence="2" type="ORF">FNL38_1012</name>
</gene>
<evidence type="ECO:0000256" key="1">
    <source>
        <dbReference type="SAM" id="MobiDB-lite"/>
    </source>
</evidence>
<proteinExistence type="predicted"/>
<accession>A0A652YVT6</accession>
<dbReference type="EMBL" id="VNIQ01000001">
    <property type="protein sequence ID" value="TYQ07638.1"/>
    <property type="molecule type" value="Genomic_DNA"/>
</dbReference>
<organism evidence="2">
    <name type="scientific">Nocardia globerula</name>
    <dbReference type="NCBI Taxonomy" id="1818"/>
    <lineage>
        <taxon>Bacteria</taxon>
        <taxon>Bacillati</taxon>
        <taxon>Actinomycetota</taxon>
        <taxon>Actinomycetes</taxon>
        <taxon>Mycobacteriales</taxon>
        <taxon>Nocardiaceae</taxon>
        <taxon>Nocardia</taxon>
    </lineage>
</organism>
<dbReference type="AlphaFoldDB" id="A0A652YVT6"/>
<feature type="region of interest" description="Disordered" evidence="1">
    <location>
        <begin position="68"/>
        <end position="103"/>
    </location>
</feature>
<comment type="caution">
    <text evidence="2">The sequence shown here is derived from an EMBL/GenBank/DDBJ whole genome shotgun (WGS) entry which is preliminary data.</text>
</comment>
<evidence type="ECO:0000313" key="2">
    <source>
        <dbReference type="EMBL" id="TYQ07638.1"/>
    </source>
</evidence>
<sequence length="147" mass="16449">MGKWVSLPWDVLRLQYTVIRFPLTLLGRLVVRAFDTDAPCRLTYQQMLESIDGTAGTILGDRTLARRAQAEMGPTSTEILSPTNYSPPPVGFDSDSHVRTESPEDGRLHAHHMADWREPGPIGTTYPANDVTPLRHIEVQHTLPTTF</sequence>
<protein>
    <submittedName>
        <fullName evidence="2">Uncharacterized protein</fullName>
    </submittedName>
</protein>
<feature type="compositionally biased region" description="Basic and acidic residues" evidence="1">
    <location>
        <begin position="94"/>
        <end position="103"/>
    </location>
</feature>
<feature type="compositionally biased region" description="Polar residues" evidence="1">
    <location>
        <begin position="74"/>
        <end position="84"/>
    </location>
</feature>
<reference evidence="2" key="1">
    <citation type="submission" date="2019-07" db="EMBL/GenBank/DDBJ databases">
        <title>Genomic Encyclopedia of Type Strains, Phase IV (KMG-IV): sequencing the most valuable type-strain genomes for metagenomic binning, comparative biology and taxonomic classification.</title>
        <authorList>
            <person name="Goeker M."/>
        </authorList>
    </citation>
    <scope>NUCLEOTIDE SEQUENCE</scope>
    <source>
        <strain evidence="2">DSM 44596</strain>
    </source>
</reference>
<name>A0A652YVT6_NOCGL</name>